<feature type="transmembrane region" description="Helical" evidence="1">
    <location>
        <begin position="146"/>
        <end position="166"/>
    </location>
</feature>
<feature type="transmembrane region" description="Helical" evidence="1">
    <location>
        <begin position="12"/>
        <end position="39"/>
    </location>
</feature>
<dbReference type="EMBL" id="MH551238">
    <property type="protein sequence ID" value="QCP68152.1"/>
    <property type="molecule type" value="Genomic_DNA"/>
</dbReference>
<accession>A0A4P8J8H0</accession>
<feature type="transmembrane region" description="Helical" evidence="1">
    <location>
        <begin position="254"/>
        <end position="272"/>
    </location>
</feature>
<evidence type="ECO:0000313" key="2">
    <source>
        <dbReference type="EMBL" id="QCP68152.1"/>
    </source>
</evidence>
<feature type="transmembrane region" description="Helical" evidence="1">
    <location>
        <begin position="59"/>
        <end position="82"/>
    </location>
</feature>
<feature type="transmembrane region" description="Helical" evidence="1">
    <location>
        <begin position="89"/>
        <end position="111"/>
    </location>
</feature>
<feature type="transmembrane region" description="Helical" evidence="1">
    <location>
        <begin position="172"/>
        <end position="191"/>
    </location>
</feature>
<feature type="transmembrane region" description="Helical" evidence="1">
    <location>
        <begin position="198"/>
        <end position="217"/>
    </location>
</feature>
<keyword evidence="1" id="KW-0812">Transmembrane</keyword>
<geneLocation type="mitochondrion" evidence="2"/>
<protein>
    <submittedName>
        <fullName evidence="2">NADH dehydrogenase subunit 2</fullName>
    </submittedName>
</protein>
<evidence type="ECO:0000256" key="1">
    <source>
        <dbReference type="SAM" id="Phobius"/>
    </source>
</evidence>
<organism evidence="2">
    <name type="scientific">Fimbriaria fasciolaris</name>
    <dbReference type="NCBI Taxonomy" id="2572217"/>
    <lineage>
        <taxon>Eukaryota</taxon>
        <taxon>Metazoa</taxon>
        <taxon>Spiralia</taxon>
        <taxon>Lophotrochozoa</taxon>
        <taxon>Platyhelminthes</taxon>
        <taxon>Cestoda</taxon>
        <taxon>Eucestoda</taxon>
        <taxon>Cyclophyllidea</taxon>
        <taxon>Hymenolepididae</taxon>
        <taxon>Fimbriaria</taxon>
    </lineage>
</organism>
<proteinExistence type="predicted"/>
<name>A0A4P8J8H0_9CEST</name>
<dbReference type="AlphaFoldDB" id="A0A4P8J8H0"/>
<feature type="transmembrane region" description="Helical" evidence="1">
    <location>
        <begin position="229"/>
        <end position="247"/>
    </location>
</feature>
<keyword evidence="1" id="KW-0472">Membrane</keyword>
<feature type="transmembrane region" description="Helical" evidence="1">
    <location>
        <begin position="117"/>
        <end position="139"/>
    </location>
</feature>
<gene>
    <name evidence="2" type="primary">NAD2</name>
</gene>
<keyword evidence="1" id="KW-1133">Transmembrane helix</keyword>
<reference evidence="2" key="1">
    <citation type="submission" date="2018-06" db="EMBL/GenBank/DDBJ databases">
        <authorList>
            <person name="Gao J.F."/>
            <person name="Zeng M.H."/>
            <person name="Chang Q.C."/>
            <person name="Wang C.R."/>
        </authorList>
    </citation>
    <scope>NUCLEOTIDE SEQUENCE</scope>
</reference>
<reference evidence="2" key="2">
    <citation type="journal article" date="2019" name="Mitochondrial DNA Part B Resour">
        <title>The complete mitochondrial genome of Fimbriaria fasciolaris (Hymenolepididae).</title>
        <authorList>
            <person name="Chang Q.-C."/>
            <person name="Hu Y."/>
            <person name="Zeng M.-H."/>
            <person name="Gao J.-F."/>
            <person name="Li Y."/>
            <person name="Lu Y.-X."/>
            <person name="Wang C.-R."/>
        </authorList>
    </citation>
    <scope>NUCLEOTIDE SEQUENCE</scope>
</reference>
<sequence length="294" mass="35113">MNLVNRFYSDLVFFSLFFSIFFCFMCSFVDNLVSFWVFLELCGLSIVPSFFYSQGSSIYGFYSSLLTYIIMSGLSSVMLISGNFIVMNLYYFIFLGFLIKFGLFPFSLWVYRVFSESNWAFIFFLSVVLKFPILFFCFLFQNFSLYMVYGDCFLTILMCTLFFWFFSSDWEFIWCHISLSSVSTLLVACFCSSVEYCFFIYFYYCFWAVFCIFYFSSLGDDGSINNSNFWLFCFLLLVTPVSLPLFYKLSVCYAIFYSSFYILFVWSLYSFSEQFFLYKLSSNYFFSMVKNFWV</sequence>
<keyword evidence="2" id="KW-0496">Mitochondrion</keyword>